<dbReference type="PROSITE" id="PS51841">
    <property type="entry name" value="LTD"/>
    <property type="match status" value="1"/>
</dbReference>
<organism evidence="6 7">
    <name type="scientific">Epilithonimonas pallida</name>
    <dbReference type="NCBI Taxonomy" id="373671"/>
    <lineage>
        <taxon>Bacteria</taxon>
        <taxon>Pseudomonadati</taxon>
        <taxon>Bacteroidota</taxon>
        <taxon>Flavobacteriia</taxon>
        <taxon>Flavobacteriales</taxon>
        <taxon>Weeksellaceae</taxon>
        <taxon>Chryseobacterium group</taxon>
        <taxon>Epilithonimonas</taxon>
    </lineage>
</organism>
<evidence type="ECO:0000256" key="1">
    <source>
        <dbReference type="ARBA" id="ARBA00004196"/>
    </source>
</evidence>
<dbReference type="Gene3D" id="2.60.40.4270">
    <property type="entry name" value="Listeria-Bacteroides repeat domain"/>
    <property type="match status" value="4"/>
</dbReference>
<comment type="subcellular location">
    <subcellularLocation>
        <location evidence="1">Cell envelope</location>
    </subcellularLocation>
</comment>
<dbReference type="Pfam" id="PF01833">
    <property type="entry name" value="TIG"/>
    <property type="match status" value="1"/>
</dbReference>
<keyword evidence="2" id="KW-0732">Signal</keyword>
<evidence type="ECO:0000313" key="6">
    <source>
        <dbReference type="EMBL" id="SMP94868.1"/>
    </source>
</evidence>
<dbReference type="Proteomes" id="UP001158050">
    <property type="component" value="Unassembled WGS sequence"/>
</dbReference>
<dbReference type="Pfam" id="PF00932">
    <property type="entry name" value="LTD"/>
    <property type="match status" value="1"/>
</dbReference>
<name>A0ABY1R5C3_9FLAO</name>
<evidence type="ECO:0000313" key="7">
    <source>
        <dbReference type="Proteomes" id="UP001158050"/>
    </source>
</evidence>
<keyword evidence="3" id="KW-0472">Membrane</keyword>
<dbReference type="SUPFAM" id="SSF81296">
    <property type="entry name" value="E set domains"/>
    <property type="match status" value="1"/>
</dbReference>
<sequence length="1969" mass="208386">MEQSLFSARKHFLLKSVKAFFFFLLIGVKTVAQYSGTGTFTKVSAAADLTDGYYVIAYGTTFAMNNTYTSSTYFANTSISPASGTTLTNPSKSIVWKIETNGSGKTIYNEETAVYASYTGSSNNVQAVTSVSGNNQRWNITYVSGSLFGVQNLGVTSRYLQYNTSSPRFACYTGTQQDITFYKMASASYTVTFNGNGSTGGSMVSQLAGSSTALTANAFTKTGYSFGGWASSVANAASGTVAYANQATYPFTSSATLYAIWNFAINYNSNGGTGTIASQTGYYNGSAGTGTLTLNNGSGFTRAGYTFGGWKTSAAGTTANYAGAGSYTHSGSGASVTLYAHWVPATYTLTYDGNDNTSAVSTVPASDTFTAGQNPGIILANPATLTKTGYVLASWYSIPNGVSGGVVNTPGSNYGPAPMPNNNVTIYARWRFSVSYDSNGGSGTISSQDGYYNGTIGVKSGTITLNNGAGLTRSGYTFGGWKTNAAGTTADYNGGDVYVHSGVNTSITLYAHWILNESTLTVTPDLLSGFNYVESHGPSGAQVFTLDGIHLDGSAVNLLPGDDYEISLDNGNVWLSYADAPVPVSYAGSTLSKSVLVRLKAGLPAGTYSNPSNNIIAVEGGGDGSGPIVKLQGTVSPCLAPTIQSSVVSFSSVTSSGMTVNLTAGDGIGRVVVVNTANSFTNPVSSNVLPTANNIYSGGEQVIYAGVGNSVSVTGLASSTTYYFRVFEYNICSNNYIYNVAAATNNPRSQATVCDIPLNPNGEITPSATPNCGSAVLIYEHGTAQPQSGVIYYWQATASGTSLANPVVFVNGSVVSEPFEVTSSGYYYVRAYNGNCWSTGSYAMQSQVVISTSANISIQPADQSVVSGGNVSFTVTASGTAPYTYQWQESATGMVGSWTTVGTNATYTLINTPISKNGYKYRVIISNACASKTSNVVTLTVTQGPCLTESFTNIPTASSTSYQNRSWTGDNGGTWTATDARTDQTITGKAITIRSGILTSPSVNNGIGSITMTTKLPYTDSSGNLVVRVNGNIVGNIPYSSSVQTTTLSGINISGSVVVTVTSSGSRVAIDDLSWTCYTEACTPSPITAFPANGPTNTIITITGANFNSSSTVKFGTANAVVEFISATQLKATVPANADGNIIVDTALDCDSETAFTLINNDSSGCESIAGGSGSSNASDIIIYEVYDENGGNGGVVTLYNRTGATVDLSGYSIQRASTYGGTYTTYANLTGTIASQGIAVIDVSSSRCGYAPTGNGSFGATGFNADDGLRLMKNSVIIDDFKAPSYIGYYLKRKNNFLSPRTTFADNEWTTEDIDQDECLTGVVAQPPVVKTPPVITAQPSYAVNCDVVNASLALTATEGLAGGNALTYQWYVLGITGSWTAIVDGGVYSGATTQTLMIDDVNGLNNYQYYCQVRENTQTCYTATRATQIKEATNTWVSNVWTNGTPVLGSKVVIAGSYNTQTNGALDVCDLTVNAGGALRVKPNFPVTVKKKITNNGSAVNFIIESDANLIQTDNVINEGNVQVQRYVTDMNNISTHMDYVYWSSPVSGQVIKGATGFSPNTPVNGYLQYNESNDKFTVTNDATFIAGKGYAIRAETGTNGYTKTYNFNGVPNNGNIQYQNLKWTDANHGFNLVGNPYPSNIDFDLLYTLNPTKIFSTVWFWTNNSYTAEQVGSGYNGNNYAVYNGTGGSPATYNPDNPYNGSVIPNGKIQIGQAFIIQAKAGGKDQPLDFSNNIRITDNGNFYQKTTKNRFWLTMTSPSNLVNTILIGYINGATDNYETDFDGELFTVGSDSFYSVLGAKKLAIQGKSSNFSTEDVITLGNVFAVDGTYKIRLQTAEGLFDNNQKIYLKDKLLNKYIDLSNNESYDFTATKGANNTRFEIVYKAETLGNNGTGKSDFQVYRNGQTFVVESSQQLDKVELFDAGGRLIRQLFSKEKKLVIDANNLPYGVYILNAENSGDVRTKKLIK</sequence>
<keyword evidence="3" id="KW-0812">Transmembrane</keyword>
<proteinExistence type="predicted"/>
<dbReference type="PROSITE" id="PS50835">
    <property type="entry name" value="IG_LIKE"/>
    <property type="match status" value="1"/>
</dbReference>
<dbReference type="InterPro" id="IPR014756">
    <property type="entry name" value="Ig_E-set"/>
</dbReference>
<dbReference type="InterPro" id="IPR013378">
    <property type="entry name" value="InlB-like_B-rpt"/>
</dbReference>
<evidence type="ECO:0000259" key="5">
    <source>
        <dbReference type="PROSITE" id="PS51841"/>
    </source>
</evidence>
<dbReference type="InterPro" id="IPR001322">
    <property type="entry name" value="Lamin_tail_dom"/>
</dbReference>
<dbReference type="RefSeq" id="WP_283417341.1">
    <property type="nucleotide sequence ID" value="NZ_FXUO01000006.1"/>
</dbReference>
<feature type="domain" description="Ig-like" evidence="4">
    <location>
        <begin position="1328"/>
        <end position="1429"/>
    </location>
</feature>
<feature type="transmembrane region" description="Helical" evidence="3">
    <location>
        <begin position="12"/>
        <end position="32"/>
    </location>
</feature>
<dbReference type="CDD" id="cd00603">
    <property type="entry name" value="IPT_PCSR"/>
    <property type="match status" value="1"/>
</dbReference>
<feature type="domain" description="LTD" evidence="5">
    <location>
        <begin position="1173"/>
        <end position="1329"/>
    </location>
</feature>
<keyword evidence="7" id="KW-1185">Reference proteome</keyword>
<dbReference type="NCBIfam" id="TIGR04183">
    <property type="entry name" value="Por_Secre_tail"/>
    <property type="match status" value="1"/>
</dbReference>
<dbReference type="NCBIfam" id="TIGR02543">
    <property type="entry name" value="List_Bact_rpt"/>
    <property type="match status" value="1"/>
</dbReference>
<dbReference type="InterPro" id="IPR026444">
    <property type="entry name" value="Secre_tail"/>
</dbReference>
<dbReference type="Gene3D" id="2.60.40.10">
    <property type="entry name" value="Immunoglobulins"/>
    <property type="match status" value="3"/>
</dbReference>
<dbReference type="InterPro" id="IPR036179">
    <property type="entry name" value="Ig-like_dom_sf"/>
</dbReference>
<dbReference type="InterPro" id="IPR042229">
    <property type="entry name" value="Listeria/Bacterioides_rpt_sf"/>
</dbReference>
<evidence type="ECO:0000256" key="2">
    <source>
        <dbReference type="ARBA" id="ARBA00022729"/>
    </source>
</evidence>
<dbReference type="Pfam" id="PF09479">
    <property type="entry name" value="Flg_new"/>
    <property type="match status" value="4"/>
</dbReference>
<protein>
    <submittedName>
        <fullName evidence="6">Listeria/Bacterioides repeat-containing protein</fullName>
    </submittedName>
</protein>
<evidence type="ECO:0000259" key="4">
    <source>
        <dbReference type="PROSITE" id="PS50835"/>
    </source>
</evidence>
<dbReference type="InterPro" id="IPR007110">
    <property type="entry name" value="Ig-like_dom"/>
</dbReference>
<accession>A0ABY1R5C3</accession>
<gene>
    <name evidence="6" type="ORF">SAMN05421679_106159</name>
</gene>
<comment type="caution">
    <text evidence="6">The sequence shown here is derived from an EMBL/GenBank/DDBJ whole genome shotgun (WGS) entry which is preliminary data.</text>
</comment>
<evidence type="ECO:0000256" key="3">
    <source>
        <dbReference type="SAM" id="Phobius"/>
    </source>
</evidence>
<reference evidence="6 7" key="1">
    <citation type="submission" date="2017-05" db="EMBL/GenBank/DDBJ databases">
        <authorList>
            <person name="Varghese N."/>
            <person name="Submissions S."/>
        </authorList>
    </citation>
    <scope>NUCLEOTIDE SEQUENCE [LARGE SCALE GENOMIC DNA]</scope>
    <source>
        <strain evidence="6 7">DSM 18015</strain>
    </source>
</reference>
<dbReference type="EMBL" id="FXUO01000006">
    <property type="protein sequence ID" value="SMP94868.1"/>
    <property type="molecule type" value="Genomic_DNA"/>
</dbReference>
<dbReference type="InterPro" id="IPR013783">
    <property type="entry name" value="Ig-like_fold"/>
</dbReference>
<dbReference type="InterPro" id="IPR002909">
    <property type="entry name" value="IPT_dom"/>
</dbReference>
<keyword evidence="3" id="KW-1133">Transmembrane helix</keyword>
<dbReference type="SUPFAM" id="SSF48726">
    <property type="entry name" value="Immunoglobulin"/>
    <property type="match status" value="1"/>
</dbReference>